<dbReference type="GO" id="GO:0000978">
    <property type="term" value="F:RNA polymerase II cis-regulatory region sequence-specific DNA binding"/>
    <property type="evidence" value="ECO:0007669"/>
    <property type="project" value="TreeGrafter"/>
</dbReference>
<keyword evidence="3 7" id="KW-0863">Zinc-finger</keyword>
<evidence type="ECO:0000313" key="10">
    <source>
        <dbReference type="EMBL" id="QBZ61107.1"/>
    </source>
</evidence>
<feature type="compositionally biased region" description="Basic residues" evidence="8">
    <location>
        <begin position="235"/>
        <end position="249"/>
    </location>
</feature>
<feature type="compositionally biased region" description="Low complexity" evidence="8">
    <location>
        <begin position="15"/>
        <end position="31"/>
    </location>
</feature>
<evidence type="ECO:0000259" key="9">
    <source>
        <dbReference type="PROSITE" id="PS50157"/>
    </source>
</evidence>
<evidence type="ECO:0000313" key="11">
    <source>
        <dbReference type="Proteomes" id="UP000294847"/>
    </source>
</evidence>
<sequence>MDLPPPLTRSPVSPPNSYSPSDRSSSIDYPSPELVAQHYSLSLYGSSCSMASSAQEPDHSHTPLDSMGQQEWAHVTSQTMPSIVSATYDGFGSFGSAASFGQHDVYASHQHQDSILSHSSPPPHSRSPVGSLRSPLGYTAGTPMMLQSMTPRIKVEAAPLDYRHGGDMTQYPSPARSLNAYPADVGVYSTTVPSSGYLSDTQSSAWSNKDYNSAENESYYSPGQSSLGGASDRHKQGRAVRPLKKTKRTTTSKEDANFFCEIKGCGKMFSRSYNYKAHMETHDEKREYPFPCQASGCTKKFVRKTDLQRHNQSVHMKERNHKCDYCGRLFARKDTLRRHMEDGCPKRFDIGTLDLRAESYSQRPISSDMSMLSPTHSTLPPLTMPSIGTSVMMMAPARGRDILPSNDQGARSQGWGR</sequence>
<dbReference type="SUPFAM" id="SSF57667">
    <property type="entry name" value="beta-beta-alpha zinc fingers"/>
    <property type="match status" value="2"/>
</dbReference>
<accession>A0A4P7NGP0</accession>
<dbReference type="PANTHER" id="PTHR23235:SF120">
    <property type="entry name" value="KRUPPEL-LIKE FACTOR 15"/>
    <property type="match status" value="1"/>
</dbReference>
<dbReference type="GO" id="GO:0008270">
    <property type="term" value="F:zinc ion binding"/>
    <property type="evidence" value="ECO:0007669"/>
    <property type="project" value="UniProtKB-KW"/>
</dbReference>
<evidence type="ECO:0000256" key="7">
    <source>
        <dbReference type="PROSITE-ProRule" id="PRU00042"/>
    </source>
</evidence>
<proteinExistence type="predicted"/>
<dbReference type="InterPro" id="IPR013087">
    <property type="entry name" value="Znf_C2H2_type"/>
</dbReference>
<feature type="region of interest" description="Disordered" evidence="8">
    <location>
        <begin position="217"/>
        <end position="249"/>
    </location>
</feature>
<feature type="domain" description="C2H2-type" evidence="9">
    <location>
        <begin position="290"/>
        <end position="320"/>
    </location>
</feature>
<dbReference type="Gene3D" id="3.30.160.60">
    <property type="entry name" value="Classic Zinc Finger"/>
    <property type="match status" value="3"/>
</dbReference>
<dbReference type="Proteomes" id="UP000294847">
    <property type="component" value="Chromosome 4"/>
</dbReference>
<evidence type="ECO:0000256" key="2">
    <source>
        <dbReference type="ARBA" id="ARBA00022737"/>
    </source>
</evidence>
<feature type="region of interest" description="Disordered" evidence="8">
    <location>
        <begin position="109"/>
        <end position="136"/>
    </location>
</feature>
<keyword evidence="5" id="KW-0805">Transcription regulation</keyword>
<feature type="compositionally biased region" description="Polar residues" evidence="8">
    <location>
        <begin position="217"/>
        <end position="228"/>
    </location>
</feature>
<organism evidence="10 11">
    <name type="scientific">Pyricularia oryzae</name>
    <name type="common">Rice blast fungus</name>
    <name type="synonym">Magnaporthe oryzae</name>
    <dbReference type="NCBI Taxonomy" id="318829"/>
    <lineage>
        <taxon>Eukaryota</taxon>
        <taxon>Fungi</taxon>
        <taxon>Dikarya</taxon>
        <taxon>Ascomycota</taxon>
        <taxon>Pezizomycotina</taxon>
        <taxon>Sordariomycetes</taxon>
        <taxon>Sordariomycetidae</taxon>
        <taxon>Magnaporthales</taxon>
        <taxon>Pyriculariaceae</taxon>
        <taxon>Pyricularia</taxon>
    </lineage>
</organism>
<feature type="domain" description="C2H2-type" evidence="9">
    <location>
        <begin position="321"/>
        <end position="340"/>
    </location>
</feature>
<dbReference type="PROSITE" id="PS00028">
    <property type="entry name" value="ZINC_FINGER_C2H2_1"/>
    <property type="match status" value="2"/>
</dbReference>
<evidence type="ECO:0000256" key="1">
    <source>
        <dbReference type="ARBA" id="ARBA00022723"/>
    </source>
</evidence>
<evidence type="ECO:0000256" key="5">
    <source>
        <dbReference type="ARBA" id="ARBA00023015"/>
    </source>
</evidence>
<gene>
    <name evidence="10" type="ORF">PoMZ_08053</name>
</gene>
<feature type="domain" description="C2H2-type" evidence="9">
    <location>
        <begin position="258"/>
        <end position="287"/>
    </location>
</feature>
<keyword evidence="4" id="KW-0862">Zinc</keyword>
<evidence type="ECO:0000256" key="4">
    <source>
        <dbReference type="ARBA" id="ARBA00022833"/>
    </source>
</evidence>
<feature type="region of interest" description="Disordered" evidence="8">
    <location>
        <begin position="1"/>
        <end position="31"/>
    </location>
</feature>
<evidence type="ECO:0000256" key="6">
    <source>
        <dbReference type="ARBA" id="ARBA00023163"/>
    </source>
</evidence>
<dbReference type="SMART" id="SM00355">
    <property type="entry name" value="ZnF_C2H2"/>
    <property type="match status" value="3"/>
</dbReference>
<name>A0A4P7NGP0_PYROR</name>
<reference evidence="10 11" key="1">
    <citation type="journal article" date="2019" name="Mol. Biol. Evol.">
        <title>Blast fungal genomes show frequent chromosomal changes, gene gains and losses, and effector gene turnover.</title>
        <authorList>
            <person name="Gomez Luciano L.B."/>
            <person name="Jason Tsai I."/>
            <person name="Chuma I."/>
            <person name="Tosa Y."/>
            <person name="Chen Y.H."/>
            <person name="Li J.Y."/>
            <person name="Li M.Y."/>
            <person name="Jade Lu M.Y."/>
            <person name="Nakayashiki H."/>
            <person name="Li W.H."/>
        </authorList>
    </citation>
    <scope>NUCLEOTIDE SEQUENCE [LARGE SCALE GENOMIC DNA]</scope>
    <source>
        <strain evidence="10">MZ5-1-6</strain>
    </source>
</reference>
<keyword evidence="6" id="KW-0804">Transcription</keyword>
<dbReference type="AlphaFoldDB" id="A0A4P7NGP0"/>
<dbReference type="GO" id="GO:0000981">
    <property type="term" value="F:DNA-binding transcription factor activity, RNA polymerase II-specific"/>
    <property type="evidence" value="ECO:0007669"/>
    <property type="project" value="TreeGrafter"/>
</dbReference>
<feature type="compositionally biased region" description="Pro residues" evidence="8">
    <location>
        <begin position="1"/>
        <end position="14"/>
    </location>
</feature>
<dbReference type="FunFam" id="3.30.160.60:FF:000032">
    <property type="entry name" value="Krueppel-like factor 4"/>
    <property type="match status" value="1"/>
</dbReference>
<evidence type="ECO:0000256" key="3">
    <source>
        <dbReference type="ARBA" id="ARBA00022771"/>
    </source>
</evidence>
<dbReference type="InterPro" id="IPR036236">
    <property type="entry name" value="Znf_C2H2_sf"/>
</dbReference>
<evidence type="ECO:0000256" key="8">
    <source>
        <dbReference type="SAM" id="MobiDB-lite"/>
    </source>
</evidence>
<keyword evidence="2" id="KW-0677">Repeat</keyword>
<feature type="region of interest" description="Disordered" evidence="8">
    <location>
        <begin position="50"/>
        <end position="75"/>
    </location>
</feature>
<dbReference type="PROSITE" id="PS50157">
    <property type="entry name" value="ZINC_FINGER_C2H2_2"/>
    <property type="match status" value="3"/>
</dbReference>
<protein>
    <recommendedName>
        <fullName evidence="9">C2H2-type domain-containing protein</fullName>
    </recommendedName>
</protein>
<keyword evidence="1" id="KW-0479">Metal-binding</keyword>
<dbReference type="EMBL" id="CP034207">
    <property type="protein sequence ID" value="QBZ61107.1"/>
    <property type="molecule type" value="Genomic_DNA"/>
</dbReference>
<dbReference type="Pfam" id="PF00096">
    <property type="entry name" value="zf-C2H2"/>
    <property type="match status" value="3"/>
</dbReference>
<dbReference type="PANTHER" id="PTHR23235">
    <property type="entry name" value="KRUEPPEL-LIKE TRANSCRIPTION FACTOR"/>
    <property type="match status" value="1"/>
</dbReference>